<dbReference type="InterPro" id="IPR054688">
    <property type="entry name" value="CD1247_N"/>
</dbReference>
<gene>
    <name evidence="1" type="ORF">HMPREF9225_1517</name>
</gene>
<reference evidence="1 2" key="1">
    <citation type="submission" date="2010-07" db="EMBL/GenBank/DDBJ databases">
        <authorList>
            <person name="Muzny D."/>
            <person name="Qin X."/>
            <person name="Deng J."/>
            <person name="Jiang H."/>
            <person name="Liu Y."/>
            <person name="Qu J."/>
            <person name="Song X.-Z."/>
            <person name="Zhang L."/>
            <person name="Thornton R."/>
            <person name="Coyle M."/>
            <person name="Francisco L."/>
            <person name="Jackson L."/>
            <person name="Javaid M."/>
            <person name="Korchina V."/>
            <person name="Kovar C."/>
            <person name="Mata R."/>
            <person name="Mathew T."/>
            <person name="Ngo R."/>
            <person name="Nguyen L."/>
            <person name="Nguyen N."/>
            <person name="Okwuonu G."/>
            <person name="Ongeri F."/>
            <person name="Pham C."/>
            <person name="Simmons D."/>
            <person name="Wilczek-Boney K."/>
            <person name="Hale W."/>
            <person name="Jakkamsetti A."/>
            <person name="Pham P."/>
            <person name="Ruth R."/>
            <person name="San Lucas F."/>
            <person name="Warren J."/>
            <person name="Zhang J."/>
            <person name="Zhao Z."/>
            <person name="Zhou C."/>
            <person name="Zhu D."/>
            <person name="Lee S."/>
            <person name="Bess C."/>
            <person name="Blankenburg K."/>
            <person name="Forbes L."/>
            <person name="Fu Q."/>
            <person name="Gubbala S."/>
            <person name="Hirani K."/>
            <person name="Jayaseelan J.C."/>
            <person name="Lara F."/>
            <person name="Munidasa M."/>
            <person name="Palculict T."/>
            <person name="Patil S."/>
            <person name="Pu L.-L."/>
            <person name="Saada N."/>
            <person name="Tang L."/>
            <person name="Weissenberger G."/>
            <person name="Zhu Y."/>
            <person name="Hemphill L."/>
            <person name="Shang Y."/>
            <person name="Youmans B."/>
            <person name="Ayvaz T."/>
            <person name="Ross M."/>
            <person name="Santibanez J."/>
            <person name="Aqrawi P."/>
            <person name="Gross S."/>
            <person name="Joshi V."/>
            <person name="Fowler G."/>
            <person name="Nazareth L."/>
            <person name="Reid J."/>
            <person name="Worley K."/>
            <person name="Petrosino J."/>
            <person name="Highlander S."/>
            <person name="Gibbs R."/>
        </authorList>
    </citation>
    <scope>NUCLEOTIDE SEQUENCE [LARGE SCALE GENOMIC DNA]</scope>
    <source>
        <strain evidence="1 2">ATCC BAA-1640</strain>
    </source>
</reference>
<dbReference type="RefSeq" id="WP_008902307.1">
    <property type="nucleotide sequence ID" value="NZ_GL397071.1"/>
</dbReference>
<sequence>MDYLLKRVAYLQGLTDGFELDEESKEAKLLIEIVDVLEDIVDVMKESNEDLEEYITMVDEDLDDLEDYVYNEDSDYDDYDDLEDFDFYDDDDFDFDSCCDDENCEGCE</sequence>
<evidence type="ECO:0000313" key="1">
    <source>
        <dbReference type="EMBL" id="EFM24946.1"/>
    </source>
</evidence>
<name>E0NMX8_9FIRM</name>
<protein>
    <submittedName>
        <fullName evidence="1">Uncharacterized protein</fullName>
    </submittedName>
</protein>
<dbReference type="STRING" id="862517.HMPREF9225_1517"/>
<proteinExistence type="predicted"/>
<organism evidence="1 2">
    <name type="scientific">Peptoniphilus duerdenii ATCC BAA-1640</name>
    <dbReference type="NCBI Taxonomy" id="862517"/>
    <lineage>
        <taxon>Bacteria</taxon>
        <taxon>Bacillati</taxon>
        <taxon>Bacillota</taxon>
        <taxon>Tissierellia</taxon>
        <taxon>Tissierellales</taxon>
        <taxon>Peptoniphilaceae</taxon>
        <taxon>Peptoniphilus</taxon>
    </lineage>
</organism>
<evidence type="ECO:0000313" key="2">
    <source>
        <dbReference type="Proteomes" id="UP000003280"/>
    </source>
</evidence>
<dbReference type="EMBL" id="AEEH01000047">
    <property type="protein sequence ID" value="EFM24946.1"/>
    <property type="molecule type" value="Genomic_DNA"/>
</dbReference>
<dbReference type="eggNOG" id="ENOG5032YE8">
    <property type="taxonomic scope" value="Bacteria"/>
</dbReference>
<keyword evidence="2" id="KW-1185">Reference proteome</keyword>
<comment type="caution">
    <text evidence="1">The sequence shown here is derived from an EMBL/GenBank/DDBJ whole genome shotgun (WGS) entry which is preliminary data.</text>
</comment>
<dbReference type="AlphaFoldDB" id="E0NMX8"/>
<dbReference type="HOGENOM" id="CLU_120403_1_0_9"/>
<dbReference type="NCBIfam" id="NF045650">
    <property type="entry name" value="CD1247_Nterm"/>
    <property type="match status" value="1"/>
</dbReference>
<accession>E0NMX8</accession>
<dbReference type="Proteomes" id="UP000003280">
    <property type="component" value="Unassembled WGS sequence"/>
</dbReference>